<organism evidence="16 17">
    <name type="scientific">Sabulicella glaciei</name>
    <dbReference type="NCBI Taxonomy" id="2984948"/>
    <lineage>
        <taxon>Bacteria</taxon>
        <taxon>Pseudomonadati</taxon>
        <taxon>Pseudomonadota</taxon>
        <taxon>Alphaproteobacteria</taxon>
        <taxon>Acetobacterales</taxon>
        <taxon>Acetobacteraceae</taxon>
        <taxon>Sabulicella</taxon>
    </lineage>
</organism>
<dbReference type="Proteomes" id="UP001526430">
    <property type="component" value="Unassembled WGS sequence"/>
</dbReference>
<dbReference type="Gene3D" id="3.30.470.20">
    <property type="entry name" value="ATP-grasp fold, B domain"/>
    <property type="match status" value="1"/>
</dbReference>
<dbReference type="EMBL" id="JAPFQI010000010">
    <property type="protein sequence ID" value="MCW8086697.1"/>
    <property type="molecule type" value="Genomic_DNA"/>
</dbReference>
<keyword evidence="6 13" id="KW-0547">Nucleotide-binding</keyword>
<comment type="caution">
    <text evidence="16">The sequence shown here is derived from an EMBL/GenBank/DDBJ whole genome shotgun (WGS) entry which is preliminary data.</text>
</comment>
<evidence type="ECO:0000256" key="5">
    <source>
        <dbReference type="ARBA" id="ARBA00022598"/>
    </source>
</evidence>
<evidence type="ECO:0000313" key="17">
    <source>
        <dbReference type="Proteomes" id="UP001526430"/>
    </source>
</evidence>
<evidence type="ECO:0000256" key="9">
    <source>
        <dbReference type="ARBA" id="ARBA00038345"/>
    </source>
</evidence>
<evidence type="ECO:0000256" key="7">
    <source>
        <dbReference type="ARBA" id="ARBA00022755"/>
    </source>
</evidence>
<evidence type="ECO:0000256" key="2">
    <source>
        <dbReference type="ARBA" id="ARBA00001946"/>
    </source>
</evidence>
<dbReference type="InterPro" id="IPR011054">
    <property type="entry name" value="Rudment_hybrid_motif"/>
</dbReference>
<dbReference type="Gene3D" id="3.40.50.20">
    <property type="match status" value="1"/>
</dbReference>
<evidence type="ECO:0000256" key="13">
    <source>
        <dbReference type="PROSITE-ProRule" id="PRU00409"/>
    </source>
</evidence>
<dbReference type="Pfam" id="PF01071">
    <property type="entry name" value="GARS_A"/>
    <property type="match status" value="1"/>
</dbReference>
<dbReference type="PROSITE" id="PS50975">
    <property type="entry name" value="ATP_GRASP"/>
    <property type="match status" value="1"/>
</dbReference>
<comment type="similarity">
    <text evidence="9 12">Belongs to the GARS family.</text>
</comment>
<evidence type="ECO:0000256" key="1">
    <source>
        <dbReference type="ARBA" id="ARBA00001936"/>
    </source>
</evidence>
<dbReference type="PANTHER" id="PTHR43472">
    <property type="entry name" value="PHOSPHORIBOSYLAMINE--GLYCINE LIGASE"/>
    <property type="match status" value="1"/>
</dbReference>
<keyword evidence="7 12" id="KW-0658">Purine biosynthesis</keyword>
<dbReference type="InterPro" id="IPR020562">
    <property type="entry name" value="PRibGlycinamide_synth_N"/>
</dbReference>
<comment type="cofactor">
    <cofactor evidence="1">
        <name>Mn(2+)</name>
        <dbReference type="ChEBI" id="CHEBI:29035"/>
    </cofactor>
</comment>
<keyword evidence="5 12" id="KW-0436">Ligase</keyword>
<dbReference type="SUPFAM" id="SSF56059">
    <property type="entry name" value="Glutathione synthetase ATP-binding domain-like"/>
    <property type="match status" value="1"/>
</dbReference>
<comment type="cofactor">
    <cofactor evidence="2">
        <name>Mg(2+)</name>
        <dbReference type="ChEBI" id="CHEBI:18420"/>
    </cofactor>
</comment>
<feature type="region of interest" description="Disordered" evidence="14">
    <location>
        <begin position="210"/>
        <end position="230"/>
    </location>
</feature>
<accession>A0ABT3NX10</accession>
<dbReference type="InterPro" id="IPR011761">
    <property type="entry name" value="ATP-grasp"/>
</dbReference>
<dbReference type="InterPro" id="IPR020560">
    <property type="entry name" value="PRibGlycinamide_synth_C-dom"/>
</dbReference>
<evidence type="ECO:0000256" key="11">
    <source>
        <dbReference type="ARBA" id="ARBA00042864"/>
    </source>
</evidence>
<dbReference type="RefSeq" id="WP_301590784.1">
    <property type="nucleotide sequence ID" value="NZ_JAPFQI010000010.1"/>
</dbReference>
<gene>
    <name evidence="12 16" type="primary">purD</name>
    <name evidence="16" type="ORF">OF850_13760</name>
</gene>
<protein>
    <recommendedName>
        <fullName evidence="4 12">Phosphoribosylamine--glycine ligase</fullName>
        <ecNumber evidence="4 12">6.3.4.13</ecNumber>
    </recommendedName>
    <alternativeName>
        <fullName evidence="12">GARS</fullName>
    </alternativeName>
    <alternativeName>
        <fullName evidence="10 12">Glycinamide ribonucleotide synthetase</fullName>
    </alternativeName>
    <alternativeName>
        <fullName evidence="11 12">Phosphoribosylglycinamide synthetase</fullName>
    </alternativeName>
</protein>
<evidence type="ECO:0000313" key="16">
    <source>
        <dbReference type="EMBL" id="MCW8086697.1"/>
    </source>
</evidence>
<comment type="pathway">
    <text evidence="3 12">Purine metabolism; IMP biosynthesis via de novo pathway; N(1)-(5-phospho-D-ribosyl)glycinamide from 5-phospho-alpha-D-ribose 1-diphosphate: step 2/2.</text>
</comment>
<feature type="domain" description="ATP-grasp" evidence="15">
    <location>
        <begin position="107"/>
        <end position="313"/>
    </location>
</feature>
<dbReference type="Pfam" id="PF02844">
    <property type="entry name" value="GARS_N"/>
    <property type="match status" value="1"/>
</dbReference>
<dbReference type="SMART" id="SM01210">
    <property type="entry name" value="GARS_C"/>
    <property type="match status" value="1"/>
</dbReference>
<dbReference type="HAMAP" id="MF_00138">
    <property type="entry name" value="GARS"/>
    <property type="match status" value="1"/>
</dbReference>
<dbReference type="InterPro" id="IPR016185">
    <property type="entry name" value="PreATP-grasp_dom_sf"/>
</dbReference>
<evidence type="ECO:0000259" key="15">
    <source>
        <dbReference type="PROSITE" id="PS50975"/>
    </source>
</evidence>
<dbReference type="Pfam" id="PF02843">
    <property type="entry name" value="GARS_C"/>
    <property type="match status" value="1"/>
</dbReference>
<keyword evidence="8 13" id="KW-0067">ATP-binding</keyword>
<dbReference type="InterPro" id="IPR037123">
    <property type="entry name" value="PRibGlycinamide_synth_C_sf"/>
</dbReference>
<dbReference type="InterPro" id="IPR013815">
    <property type="entry name" value="ATP_grasp_subdomain_1"/>
</dbReference>
<dbReference type="InterPro" id="IPR020561">
    <property type="entry name" value="PRibGlycinamid_synth_ATP-grasp"/>
</dbReference>
<evidence type="ECO:0000256" key="10">
    <source>
        <dbReference type="ARBA" id="ARBA00042242"/>
    </source>
</evidence>
<dbReference type="PROSITE" id="PS00184">
    <property type="entry name" value="GARS"/>
    <property type="match status" value="1"/>
</dbReference>
<dbReference type="SUPFAM" id="SSF51246">
    <property type="entry name" value="Rudiment single hybrid motif"/>
    <property type="match status" value="1"/>
</dbReference>
<dbReference type="Gene3D" id="3.30.1490.20">
    <property type="entry name" value="ATP-grasp fold, A domain"/>
    <property type="match status" value="1"/>
</dbReference>
<evidence type="ECO:0000256" key="6">
    <source>
        <dbReference type="ARBA" id="ARBA00022741"/>
    </source>
</evidence>
<name>A0ABT3NX10_9PROT</name>
<dbReference type="SMART" id="SM01209">
    <property type="entry name" value="GARS_A"/>
    <property type="match status" value="1"/>
</dbReference>
<dbReference type="Gene3D" id="3.90.600.10">
    <property type="entry name" value="Phosphoribosylglycinamide synthetase, C-terminal domain"/>
    <property type="match status" value="1"/>
</dbReference>
<reference evidence="16 17" key="1">
    <citation type="submission" date="2022-10" db="EMBL/GenBank/DDBJ databases">
        <title>Roseococcus glaciei nov., sp. nov., isolated from glacier.</title>
        <authorList>
            <person name="Liu Q."/>
            <person name="Xin Y.-H."/>
        </authorList>
    </citation>
    <scope>NUCLEOTIDE SEQUENCE [LARGE SCALE GENOMIC DNA]</scope>
    <source>
        <strain evidence="16 17">MDT2-1-1</strain>
    </source>
</reference>
<evidence type="ECO:0000256" key="8">
    <source>
        <dbReference type="ARBA" id="ARBA00022840"/>
    </source>
</evidence>
<dbReference type="InterPro" id="IPR020559">
    <property type="entry name" value="PRibGlycinamide_synth_CS"/>
</dbReference>
<comment type="catalytic activity">
    <reaction evidence="12">
        <text>5-phospho-beta-D-ribosylamine + glycine + ATP = N(1)-(5-phospho-beta-D-ribosyl)glycinamide + ADP + phosphate + H(+)</text>
        <dbReference type="Rhea" id="RHEA:17453"/>
        <dbReference type="ChEBI" id="CHEBI:15378"/>
        <dbReference type="ChEBI" id="CHEBI:30616"/>
        <dbReference type="ChEBI" id="CHEBI:43474"/>
        <dbReference type="ChEBI" id="CHEBI:57305"/>
        <dbReference type="ChEBI" id="CHEBI:58681"/>
        <dbReference type="ChEBI" id="CHEBI:143788"/>
        <dbReference type="ChEBI" id="CHEBI:456216"/>
        <dbReference type="EC" id="6.3.4.13"/>
    </reaction>
</comment>
<proteinExistence type="inferred from homology"/>
<evidence type="ECO:0000256" key="14">
    <source>
        <dbReference type="SAM" id="MobiDB-lite"/>
    </source>
</evidence>
<dbReference type="EC" id="6.3.4.13" evidence="4 12"/>
<dbReference type="InterPro" id="IPR000115">
    <property type="entry name" value="PRibGlycinamide_synth"/>
</dbReference>
<sequence>MNILVVGSGGREHALCWKLARSPLLSKLWCAPGNPGIAAVAECVEVGATDIEALVAFARDHAVDLVVAGPEAPLTLGLADRCAAAGIPCFGPSAEAARLEGSKSFFKEIALAAGAPTARHAEFTDAAAAREYIRREGTPIVVKADGLAAGKGVVVATSVAEAEEAIADFMERRIHGDSGARVVVEEFLDGEEVSFFALCDGTRAVPLQGAQDHKRAGDGDTGPNTGGMGAYSPAPAFTPEMQGAVMESCIAPVLAEMARRGSHFRGVLFAGLMLTAQGPKLLEFNVRFGDPECQALMLRLESDLLPALLAAARGDLSGVALEWSPEPSLLVVLAAENYPGTPRTGTVIGGLAEAAAVPGVSVFHAGTKAGPDGAVLAAGGRVLGIGARAATLREARDAAYRAVDAINWPEGFCRRDIGWRALGR</sequence>
<dbReference type="NCBIfam" id="TIGR00877">
    <property type="entry name" value="purD"/>
    <property type="match status" value="1"/>
</dbReference>
<dbReference type="PANTHER" id="PTHR43472:SF1">
    <property type="entry name" value="PHOSPHORIBOSYLAMINE--GLYCINE LIGASE, CHLOROPLASTIC"/>
    <property type="match status" value="1"/>
</dbReference>
<keyword evidence="17" id="KW-1185">Reference proteome</keyword>
<evidence type="ECO:0000256" key="4">
    <source>
        <dbReference type="ARBA" id="ARBA00013255"/>
    </source>
</evidence>
<dbReference type="SUPFAM" id="SSF52440">
    <property type="entry name" value="PreATP-grasp domain"/>
    <property type="match status" value="1"/>
</dbReference>
<evidence type="ECO:0000256" key="12">
    <source>
        <dbReference type="HAMAP-Rule" id="MF_00138"/>
    </source>
</evidence>
<evidence type="ECO:0000256" key="3">
    <source>
        <dbReference type="ARBA" id="ARBA00005174"/>
    </source>
</evidence>
<dbReference type="GO" id="GO:0004637">
    <property type="term" value="F:phosphoribosylamine-glycine ligase activity"/>
    <property type="evidence" value="ECO:0007669"/>
    <property type="project" value="UniProtKB-EC"/>
</dbReference>